<dbReference type="InterPro" id="IPR036388">
    <property type="entry name" value="WH-like_DNA-bd_sf"/>
</dbReference>
<dbReference type="InterPro" id="IPR036390">
    <property type="entry name" value="WH_DNA-bd_sf"/>
</dbReference>
<dbReference type="PANTHER" id="PTHR33204">
    <property type="entry name" value="TRANSCRIPTIONAL REGULATOR, MARR FAMILY"/>
    <property type="match status" value="1"/>
</dbReference>
<comment type="caution">
    <text evidence="5">The sequence shown here is derived from an EMBL/GenBank/DDBJ whole genome shotgun (WGS) entry which is preliminary data.</text>
</comment>
<gene>
    <name evidence="5" type="ORF">LX74_02153</name>
</gene>
<dbReference type="PROSITE" id="PS51118">
    <property type="entry name" value="HTH_HXLR"/>
    <property type="match status" value="1"/>
</dbReference>
<feature type="domain" description="HTH hxlR-type" evidence="4">
    <location>
        <begin position="12"/>
        <end position="110"/>
    </location>
</feature>
<dbReference type="SUPFAM" id="SSF46785">
    <property type="entry name" value="Winged helix' DNA-binding domain"/>
    <property type="match status" value="1"/>
</dbReference>
<name>A0ABY3NFY3_ELIMR</name>
<sequence length="123" mass="14425">MMKKDEKKLEDCPIRRTFNVIGSKWRLLLIEIMRDEKKRYGELKRHIPEISEKVLNEELKALVKDGFLKKKSYPEIPPKVEYSLTEKGEKILPILDAITLFSMEYMANGEEVNQTCSTKNTHP</sequence>
<evidence type="ECO:0000256" key="2">
    <source>
        <dbReference type="ARBA" id="ARBA00023125"/>
    </source>
</evidence>
<proteinExistence type="predicted"/>
<keyword evidence="3" id="KW-0804">Transcription</keyword>
<evidence type="ECO:0000256" key="1">
    <source>
        <dbReference type="ARBA" id="ARBA00023015"/>
    </source>
</evidence>
<accession>A0ABY3NFY3</accession>
<evidence type="ECO:0000259" key="4">
    <source>
        <dbReference type="PROSITE" id="PS51118"/>
    </source>
</evidence>
<evidence type="ECO:0000313" key="6">
    <source>
        <dbReference type="Proteomes" id="UP000324513"/>
    </source>
</evidence>
<dbReference type="Proteomes" id="UP000324513">
    <property type="component" value="Unassembled WGS sequence"/>
</dbReference>
<reference evidence="5 6" key="1">
    <citation type="submission" date="2019-07" db="EMBL/GenBank/DDBJ databases">
        <title>Genomic Encyclopedia of Archaeal and Bacterial Type Strains, Phase II (KMG-II): from individual species to whole genera.</title>
        <authorList>
            <person name="Goeker M."/>
        </authorList>
    </citation>
    <scope>NUCLEOTIDE SEQUENCE [LARGE SCALE GENOMIC DNA]</scope>
    <source>
        <strain evidence="5 6">DSM 14571</strain>
    </source>
</reference>
<evidence type="ECO:0000313" key="5">
    <source>
        <dbReference type="EMBL" id="TYO91902.1"/>
    </source>
</evidence>
<keyword evidence="2" id="KW-0238">DNA-binding</keyword>
<keyword evidence="1" id="KW-0805">Transcription regulation</keyword>
<dbReference type="RefSeq" id="WP_260256329.1">
    <property type="nucleotide sequence ID" value="NZ_FLSS01000012.1"/>
</dbReference>
<dbReference type="Pfam" id="PF01638">
    <property type="entry name" value="HxlR"/>
    <property type="match status" value="1"/>
</dbReference>
<organism evidence="5 6">
    <name type="scientific">Elizabethkingia miricola</name>
    <name type="common">Chryseobacterium miricola</name>
    <dbReference type="NCBI Taxonomy" id="172045"/>
    <lineage>
        <taxon>Bacteria</taxon>
        <taxon>Pseudomonadati</taxon>
        <taxon>Bacteroidota</taxon>
        <taxon>Flavobacteriia</taxon>
        <taxon>Flavobacteriales</taxon>
        <taxon>Weeksellaceae</taxon>
        <taxon>Elizabethkingia</taxon>
    </lineage>
</organism>
<dbReference type="EMBL" id="VNHK01000006">
    <property type="protein sequence ID" value="TYO91902.1"/>
    <property type="molecule type" value="Genomic_DNA"/>
</dbReference>
<dbReference type="InterPro" id="IPR002577">
    <property type="entry name" value="HTH_HxlR"/>
</dbReference>
<protein>
    <submittedName>
        <fullName evidence="5">HxlR family transcriptional regulator</fullName>
    </submittedName>
</protein>
<dbReference type="Gene3D" id="1.10.10.10">
    <property type="entry name" value="Winged helix-like DNA-binding domain superfamily/Winged helix DNA-binding domain"/>
    <property type="match status" value="1"/>
</dbReference>
<keyword evidence="6" id="KW-1185">Reference proteome</keyword>
<evidence type="ECO:0000256" key="3">
    <source>
        <dbReference type="ARBA" id="ARBA00023163"/>
    </source>
</evidence>